<evidence type="ECO:0000256" key="5">
    <source>
        <dbReference type="ARBA" id="ARBA00022889"/>
    </source>
</evidence>
<evidence type="ECO:0000256" key="3">
    <source>
        <dbReference type="ARBA" id="ARBA00022729"/>
    </source>
</evidence>
<dbReference type="GO" id="GO:0007156">
    <property type="term" value="P:homophilic cell adhesion via plasma membrane adhesion molecules"/>
    <property type="evidence" value="ECO:0007669"/>
    <property type="project" value="TreeGrafter"/>
</dbReference>
<feature type="domain" description="Ig-like" evidence="10">
    <location>
        <begin position="1418"/>
        <end position="1491"/>
    </location>
</feature>
<dbReference type="InterPro" id="IPR013151">
    <property type="entry name" value="Immunoglobulin_dom"/>
</dbReference>
<dbReference type="PROSITE" id="PS50835">
    <property type="entry name" value="IG_LIKE"/>
    <property type="match status" value="25"/>
</dbReference>
<accession>A0A8K0DKV9</accession>
<dbReference type="FunFam" id="2.60.40.10:FF:000017">
    <property type="entry name" value="Down syndrome cell adhesion molecule b"/>
    <property type="match status" value="21"/>
</dbReference>
<feature type="domain" description="Ig-like" evidence="10">
    <location>
        <begin position="1860"/>
        <end position="1951"/>
    </location>
</feature>
<dbReference type="InterPro" id="IPR036179">
    <property type="entry name" value="Ig-like_dom_sf"/>
</dbReference>
<gene>
    <name evidence="11" type="ORF">ILUMI_01126</name>
</gene>
<feature type="domain" description="Ig-like" evidence="10">
    <location>
        <begin position="2148"/>
        <end position="2238"/>
    </location>
</feature>
<dbReference type="EMBL" id="VTPC01000612">
    <property type="protein sequence ID" value="KAF2905043.1"/>
    <property type="molecule type" value="Genomic_DNA"/>
</dbReference>
<dbReference type="GO" id="GO:0098632">
    <property type="term" value="F:cell-cell adhesion mediator activity"/>
    <property type="evidence" value="ECO:0007669"/>
    <property type="project" value="TreeGrafter"/>
</dbReference>
<feature type="domain" description="Ig-like" evidence="10">
    <location>
        <begin position="769"/>
        <end position="856"/>
    </location>
</feature>
<feature type="domain" description="Ig-like" evidence="10">
    <location>
        <begin position="1956"/>
        <end position="2047"/>
    </location>
</feature>
<feature type="domain" description="Ig-like" evidence="10">
    <location>
        <begin position="596"/>
        <end position="687"/>
    </location>
</feature>
<dbReference type="Pfam" id="PF07679">
    <property type="entry name" value="I-set"/>
    <property type="match status" value="8"/>
</dbReference>
<keyword evidence="12" id="KW-1185">Reference proteome</keyword>
<keyword evidence="2" id="KW-0812">Transmembrane</keyword>
<feature type="domain" description="Ig-like" evidence="10">
    <location>
        <begin position="938"/>
        <end position="1031"/>
    </location>
</feature>
<feature type="domain" description="Ig-like" evidence="10">
    <location>
        <begin position="291"/>
        <end position="383"/>
    </location>
</feature>
<dbReference type="Gene3D" id="2.60.40.10">
    <property type="entry name" value="Immunoglobulins"/>
    <property type="match status" value="26"/>
</dbReference>
<dbReference type="GO" id="GO:0005886">
    <property type="term" value="C:plasma membrane"/>
    <property type="evidence" value="ECO:0007669"/>
    <property type="project" value="TreeGrafter"/>
</dbReference>
<evidence type="ECO:0000256" key="9">
    <source>
        <dbReference type="ARBA" id="ARBA00023319"/>
    </source>
</evidence>
<comment type="subcellular location">
    <subcellularLocation>
        <location evidence="1">Membrane</location>
        <topology evidence="1">Single-pass membrane protein</topology>
    </subcellularLocation>
</comment>
<dbReference type="SMART" id="SM00408">
    <property type="entry name" value="IGc2"/>
    <property type="match status" value="23"/>
</dbReference>
<dbReference type="InterPro" id="IPR003598">
    <property type="entry name" value="Ig_sub2"/>
</dbReference>
<evidence type="ECO:0000256" key="1">
    <source>
        <dbReference type="ARBA" id="ARBA00004167"/>
    </source>
</evidence>
<reference evidence="11" key="1">
    <citation type="submission" date="2019-08" db="EMBL/GenBank/DDBJ databases">
        <title>The genome of the North American firefly Photinus pyralis.</title>
        <authorList>
            <consortium name="Photinus pyralis genome working group"/>
            <person name="Fallon T.R."/>
            <person name="Sander Lower S.E."/>
            <person name="Weng J.-K."/>
        </authorList>
    </citation>
    <scope>NUCLEOTIDE SEQUENCE</scope>
    <source>
        <strain evidence="11">TRF0915ILg1</strain>
        <tissue evidence="11">Whole body</tissue>
    </source>
</reference>
<feature type="domain" description="Ig-like" evidence="10">
    <location>
        <begin position="1034"/>
        <end position="1127"/>
    </location>
</feature>
<dbReference type="Proteomes" id="UP000801492">
    <property type="component" value="Unassembled WGS sequence"/>
</dbReference>
<name>A0A8K0DKV9_IGNLU</name>
<dbReference type="Pfam" id="PF00047">
    <property type="entry name" value="ig"/>
    <property type="match status" value="1"/>
</dbReference>
<dbReference type="GO" id="GO:0070593">
    <property type="term" value="P:dendrite self-avoidance"/>
    <property type="evidence" value="ECO:0007669"/>
    <property type="project" value="TreeGrafter"/>
</dbReference>
<feature type="domain" description="Ig-like" evidence="10">
    <location>
        <begin position="2052"/>
        <end position="2143"/>
    </location>
</feature>
<keyword evidence="7" id="KW-0472">Membrane</keyword>
<feature type="domain" description="Ig-like" evidence="10">
    <location>
        <begin position="499"/>
        <end position="591"/>
    </location>
</feature>
<dbReference type="InterPro" id="IPR007110">
    <property type="entry name" value="Ig-like_dom"/>
</dbReference>
<dbReference type="InterPro" id="IPR003599">
    <property type="entry name" value="Ig_sub"/>
</dbReference>
<feature type="domain" description="Ig-like" evidence="10">
    <location>
        <begin position="1495"/>
        <end position="1588"/>
    </location>
</feature>
<feature type="domain" description="Ig-like" evidence="10">
    <location>
        <begin position="194"/>
        <end position="286"/>
    </location>
</feature>
<evidence type="ECO:0000256" key="2">
    <source>
        <dbReference type="ARBA" id="ARBA00022692"/>
    </source>
</evidence>
<dbReference type="GO" id="GO:0007411">
    <property type="term" value="P:axon guidance"/>
    <property type="evidence" value="ECO:0007669"/>
    <property type="project" value="TreeGrafter"/>
</dbReference>
<keyword evidence="8" id="KW-1015">Disulfide bond</keyword>
<evidence type="ECO:0000259" key="10">
    <source>
        <dbReference type="PROSITE" id="PS50835"/>
    </source>
</evidence>
<feature type="non-terminal residue" evidence="11">
    <location>
        <position position="2385"/>
    </location>
</feature>
<dbReference type="InterPro" id="IPR013783">
    <property type="entry name" value="Ig-like_fold"/>
</dbReference>
<feature type="domain" description="Ig-like" evidence="10">
    <location>
        <begin position="388"/>
        <end position="478"/>
    </location>
</feature>
<dbReference type="PANTHER" id="PTHR10075:SF101">
    <property type="entry name" value="ZWEI IG DOMAIN PROTEIN ZIG-3"/>
    <property type="match status" value="1"/>
</dbReference>
<dbReference type="GO" id="GO:0030424">
    <property type="term" value="C:axon"/>
    <property type="evidence" value="ECO:0007669"/>
    <property type="project" value="TreeGrafter"/>
</dbReference>
<keyword evidence="9" id="KW-0393">Immunoglobulin domain</keyword>
<feature type="domain" description="Ig-like" evidence="10">
    <location>
        <begin position="692"/>
        <end position="766"/>
    </location>
</feature>
<dbReference type="OrthoDB" id="5982258at2759"/>
<dbReference type="Pfam" id="PF13927">
    <property type="entry name" value="Ig_3"/>
    <property type="match status" value="14"/>
</dbReference>
<feature type="domain" description="Ig-like" evidence="10">
    <location>
        <begin position="1687"/>
        <end position="1778"/>
    </location>
</feature>
<comment type="caution">
    <text evidence="11">The sequence shown here is derived from an EMBL/GenBank/DDBJ whole genome shotgun (WGS) entry which is preliminary data.</text>
</comment>
<feature type="domain" description="Ig-like" evidence="10">
    <location>
        <begin position="1322"/>
        <end position="1415"/>
    </location>
</feature>
<feature type="domain" description="Ig-like" evidence="10">
    <location>
        <begin position="2313"/>
        <end position="2385"/>
    </location>
</feature>
<keyword evidence="6" id="KW-1133">Transmembrane helix</keyword>
<evidence type="ECO:0000313" key="11">
    <source>
        <dbReference type="EMBL" id="KAF2905043.1"/>
    </source>
</evidence>
<feature type="domain" description="Ig-like" evidence="10">
    <location>
        <begin position="98"/>
        <end position="189"/>
    </location>
</feature>
<feature type="domain" description="Ig-like" evidence="10">
    <location>
        <begin position="1130"/>
        <end position="1221"/>
    </location>
</feature>
<evidence type="ECO:0000256" key="8">
    <source>
        <dbReference type="ARBA" id="ARBA00023157"/>
    </source>
</evidence>
<evidence type="ECO:0000256" key="6">
    <source>
        <dbReference type="ARBA" id="ARBA00022989"/>
    </source>
</evidence>
<dbReference type="InterPro" id="IPR013098">
    <property type="entry name" value="Ig_I-set"/>
</dbReference>
<feature type="domain" description="Ig-like" evidence="10">
    <location>
        <begin position="865"/>
        <end position="935"/>
    </location>
</feature>
<dbReference type="FunFam" id="2.60.40.10:FF:000333">
    <property type="entry name" value="Down syndrome cell adhesion molecule"/>
    <property type="match status" value="1"/>
</dbReference>
<keyword evidence="5" id="KW-0130">Cell adhesion</keyword>
<feature type="domain" description="Ig-like" evidence="10">
    <location>
        <begin position="1783"/>
        <end position="1856"/>
    </location>
</feature>
<dbReference type="SUPFAM" id="SSF48726">
    <property type="entry name" value="Immunoglobulin"/>
    <property type="match status" value="24"/>
</dbReference>
<feature type="domain" description="Ig-like" evidence="10">
    <location>
        <begin position="2"/>
        <end position="93"/>
    </location>
</feature>
<evidence type="ECO:0000256" key="4">
    <source>
        <dbReference type="ARBA" id="ARBA00022737"/>
    </source>
</evidence>
<keyword evidence="3" id="KW-0732">Signal</keyword>
<proteinExistence type="predicted"/>
<protein>
    <recommendedName>
        <fullName evidence="10">Ig-like domain-containing protein</fullName>
    </recommendedName>
</protein>
<keyword evidence="4" id="KW-0677">Repeat</keyword>
<dbReference type="SMART" id="SM00409">
    <property type="entry name" value="IG"/>
    <property type="match status" value="22"/>
</dbReference>
<organism evidence="11 12">
    <name type="scientific">Ignelater luminosus</name>
    <name type="common">Cucubano</name>
    <name type="synonym">Pyrophorus luminosus</name>
    <dbReference type="NCBI Taxonomy" id="2038154"/>
    <lineage>
        <taxon>Eukaryota</taxon>
        <taxon>Metazoa</taxon>
        <taxon>Ecdysozoa</taxon>
        <taxon>Arthropoda</taxon>
        <taxon>Hexapoda</taxon>
        <taxon>Insecta</taxon>
        <taxon>Pterygota</taxon>
        <taxon>Neoptera</taxon>
        <taxon>Endopterygota</taxon>
        <taxon>Coleoptera</taxon>
        <taxon>Polyphaga</taxon>
        <taxon>Elateriformia</taxon>
        <taxon>Elateroidea</taxon>
        <taxon>Elateridae</taxon>
        <taxon>Agrypninae</taxon>
        <taxon>Pyrophorini</taxon>
        <taxon>Ignelater</taxon>
    </lineage>
</organism>
<feature type="non-terminal residue" evidence="11">
    <location>
        <position position="1"/>
    </location>
</feature>
<feature type="domain" description="Ig-like" evidence="10">
    <location>
        <begin position="1591"/>
        <end position="1682"/>
    </location>
</feature>
<dbReference type="PANTHER" id="PTHR10075">
    <property type="entry name" value="BASIGIN RELATED"/>
    <property type="match status" value="1"/>
</dbReference>
<feature type="domain" description="Ig-like" evidence="10">
    <location>
        <begin position="1226"/>
        <end position="1319"/>
    </location>
</feature>
<evidence type="ECO:0000313" key="12">
    <source>
        <dbReference type="Proteomes" id="UP000801492"/>
    </source>
</evidence>
<sequence>LPVISPFQFDGPSNAGDTAQLFCHVTKGDRPLKIKWYHNGKHISHHSFGISTAAFGTHTSILSISSVEPIHSGDYTCVASNVAGKTQYTATLDVFVAPQIVPFDFGEDEINTGDMTSLQCTVSKGDFPIKILWTHNGSPVNIIESISTSKVNKRISTLSIDAVEAHHVGNYTCIAENSAGIASHSAFLNVNVLPQIAPFDFSHGEESINSGETVAAQCIILKGDSPLNFTWSLNGKNINPNNGITIMTVKRFSTLSIDSVEAHHAGNYTCFSSNLAGTVSYSTSLNVNVLPQIAPFEFSHGEEFVNSGETVTAQCTILKGDSPLIFTWTLNGNTIGQNDGITITTFKRFSILGIDSVQAKHTGEYECTAKNDAGTSSHSTYLNVKVAPQIFPFTFGEDDINAGDTISVQCTISKGDNPLNISWTLNGNEIKHLRGITLLNSKRVSYLTIESVQAEHSGEYSCVAANMAGTAKYSAYLNVNVKLTCFPSTLVCIFPSVPPHILPFNFEDESVNEGDGISAQCTVTKGDYPLNITWTLNGELIKGNEGGISIMRASKRSSTLTIDYVTYNHIGNYTCIASNKAGSIIFSAALAVNVVPQIMPFDFGEETMNAGDTVSAQCTITKGDLPMKINWYLNGKPVNVQEGIFTSYVGKRVSTLAIDSVRAEHSGEYTCSATNSAGSTNFTAYLNVNVLPQILPFNFGEEVINSGDMATVQCAVIKGDFPIEFLWQHNSQYIDPSSGITITQLNKRISTLSIDSVDATHRGNYSLIPEIIPFEFAKESVNAGDTISAQCTVTKGDLPISIQWFLNDKLVSEKNGILTGYLGKKINNLAIDSVQAEHSGEYTCSATNSAGSTNFTTYLHVNVVPQIIPFDFGEESVNAGDTISAHCTVTKGDLPISIQWYLNGRSVSEKDGILTGYLGKKINSLAIDSVQAEHNVVPQIMPFDFGEEIINAGDTVSAQCTVTKGDLPVTIQWYLNSKLITEQDGILTGYLGKKINNLAIDSVQAEHSGEYTCSATNSAGSTNFTTYLNVNVLPQILPFDFGDEVINSGDMATVQCAVTKGDFPIEFLWQHNLQNIEPSSGISITQTNKRISTLSIDSVEAIHRGNYSCTVRNFAGTTSYSAELNINVPPQISPFDFGENSINEGDGVSAHCTVAKGDYPLNITWTLNEKRINKNEGITVTRASKRLSTVSIDYVTHNHIGNYTCIASNKAGSVMYTAALAVNVAPQLIPFDFGEESMNAGDAASVQCTVTKGDLPVKLVWFLNGQLIDKYDGIVTSRLSKRVSSLTIDSIQAEHAGEYTCSATNRAGSANFTTLLNVNVLPQILPFDFGEEPINTGDMATVNCAVTKGDFPIKIFWTLNGKPIRDIQGITRGQMNKRISTLSIDSVEGYHAGNYTCTAKNLAGISSYSAYLNVNVPPQILPFDFGEETINSGDVIVATCVVTKGDFPIAISWTLNGQHVKNIGGIRVVSTSKRVSQLSIESVQAEHAGMYVFAPQIIPFDFGEESMNAGDTASLQCTIMKGDLPMKIMWFLNGKLINKLDGIVTNRLSKRVSSLTIDSIQAEHAGEYTCRAANRAGSTNFTTYLNVNVLPQILPFDFGEDPINTGDMATVQCAVTKGDFPIKIYWTLNGKPMKDIQGVTTGQMNKRISTLSIESVEGHHAGNYVCTAKNSAGIAWFSADLNINVPPQILPFDFGEETVNSGDVIVVNCVVTKGDFPYIISWTLNEHPVKDISGITVVSTNKRVSQLSIESVQAEHTGMYICNAQNSAGSTNHSAYLHVNVPPQILPFDFGEETVNSGDVIIATCGVTKGDFPITISWTLNERPVKDINGITVASTNKRVSQLSIESVQAEHTGMYIFVPQILPFDFGEEPVNSGDLASLTCSINKGDLPIKILWLHNNENIKNDEGILINQINRKISTLSIDSVEAKHAGEYTCVAKNLAGTAIHSASLNVNVLPQILPFDFGDEPINSGDMVSLSCSINKGDLPLDIFFSLNGQILDSSNGIVIAKVNKRLSTLSIEYVQAEHVGEYTCTAKNPAGISSYSAFLHVNVPPQILPFEFGENALNADDMASVICTINKGDFPLNISWSLNGKSITNIDGISILKTNKRISQLSIESIQAKHAGEYICIAANAAGTTTHTAHLHINVLPYIAPFDFEGEVNTGDSVQLNCYVSKGDLPVSITWTLNGKPITLHSGISMMPIGGRTSLLTISSVEADHAGDFDCTASNKAGSSNHMATLFINGTNALKLLPPQILPFDFGDVTLNTEDMVSVMCTVNKGDFPLNITWALNGKPIATINGITVLKTNKRISQLILPYITPFDFEGEANTGDSVQLTCYVSRGDLPVSISWALNNKQISLHSGISIIPIGGRTSLLTITSVEADHAGEF</sequence>
<evidence type="ECO:0000256" key="7">
    <source>
        <dbReference type="ARBA" id="ARBA00023136"/>
    </source>
</evidence>